<comment type="caution">
    <text evidence="12">The sequence shown here is derived from an EMBL/GenBank/DDBJ whole genome shotgun (WGS) entry which is preliminary data.</text>
</comment>
<evidence type="ECO:0000256" key="7">
    <source>
        <dbReference type="ARBA" id="ARBA00023204"/>
    </source>
</evidence>
<dbReference type="EC" id="2.1.1.63" evidence="9"/>
<dbReference type="Proteomes" id="UP000095209">
    <property type="component" value="Unassembled WGS sequence"/>
</dbReference>
<accession>A0A1E5LC61</accession>
<comment type="catalytic activity">
    <reaction evidence="8 9">
        <text>a 6-O-methyl-2'-deoxyguanosine in DNA + L-cysteinyl-[protein] = S-methyl-L-cysteinyl-[protein] + a 2'-deoxyguanosine in DNA</text>
        <dbReference type="Rhea" id="RHEA:24000"/>
        <dbReference type="Rhea" id="RHEA-COMP:10131"/>
        <dbReference type="Rhea" id="RHEA-COMP:10132"/>
        <dbReference type="Rhea" id="RHEA-COMP:11367"/>
        <dbReference type="Rhea" id="RHEA-COMP:11368"/>
        <dbReference type="ChEBI" id="CHEBI:29950"/>
        <dbReference type="ChEBI" id="CHEBI:82612"/>
        <dbReference type="ChEBI" id="CHEBI:85445"/>
        <dbReference type="ChEBI" id="CHEBI:85448"/>
        <dbReference type="EC" id="2.1.1.63"/>
    </reaction>
</comment>
<dbReference type="OrthoDB" id="9802228at2"/>
<keyword evidence="6 9" id="KW-0227">DNA damage</keyword>
<dbReference type="RefSeq" id="WP_069718287.1">
    <property type="nucleotide sequence ID" value="NZ_MJEH01000054.1"/>
</dbReference>
<proteinExistence type="inferred from homology"/>
<keyword evidence="3 9" id="KW-0963">Cytoplasm</keyword>
<dbReference type="InterPro" id="IPR036388">
    <property type="entry name" value="WH-like_DNA-bd_sf"/>
</dbReference>
<evidence type="ECO:0000313" key="12">
    <source>
        <dbReference type="EMBL" id="OEH91688.1"/>
    </source>
</evidence>
<dbReference type="CDD" id="cd06445">
    <property type="entry name" value="ATase"/>
    <property type="match status" value="1"/>
</dbReference>
<evidence type="ECO:0000256" key="3">
    <source>
        <dbReference type="ARBA" id="ARBA00022490"/>
    </source>
</evidence>
<comment type="miscellaneous">
    <text evidence="9">This enzyme catalyzes only one turnover and therefore is not strictly catalytic. According to one definition, an enzyme is a biocatalyst that acts repeatedly and over many reaction cycles.</text>
</comment>
<evidence type="ECO:0000256" key="9">
    <source>
        <dbReference type="HAMAP-Rule" id="MF_00772"/>
    </source>
</evidence>
<dbReference type="InterPro" id="IPR023546">
    <property type="entry name" value="MGMT"/>
</dbReference>
<dbReference type="Pfam" id="PF01035">
    <property type="entry name" value="DNA_binding_1"/>
    <property type="match status" value="1"/>
</dbReference>
<dbReference type="PANTHER" id="PTHR10815">
    <property type="entry name" value="METHYLATED-DNA--PROTEIN-CYSTEINE METHYLTRANSFERASE"/>
    <property type="match status" value="1"/>
</dbReference>
<comment type="function">
    <text evidence="9">Involved in the cellular defense against the biological effects of O6-methylguanine (O6-MeG) and O4-methylthymine (O4-MeT) in DNA. Repairs the methylated nucleobase in DNA by stoichiometrically transferring the methyl group to a cysteine residue in the enzyme. This is a suicide reaction: the enzyme is irreversibly inactivated.</text>
</comment>
<dbReference type="SUPFAM" id="SSF53155">
    <property type="entry name" value="Methylated DNA-protein cysteine methyltransferase domain"/>
    <property type="match status" value="1"/>
</dbReference>
<dbReference type="GO" id="GO:0005737">
    <property type="term" value="C:cytoplasm"/>
    <property type="evidence" value="ECO:0007669"/>
    <property type="project" value="UniProtKB-SubCell"/>
</dbReference>
<dbReference type="Pfam" id="PF02870">
    <property type="entry name" value="Methyltransf_1N"/>
    <property type="match status" value="1"/>
</dbReference>
<keyword evidence="5 9" id="KW-0808">Transferase</keyword>
<dbReference type="GO" id="GO:0032259">
    <property type="term" value="P:methylation"/>
    <property type="evidence" value="ECO:0007669"/>
    <property type="project" value="UniProtKB-KW"/>
</dbReference>
<dbReference type="AlphaFoldDB" id="A0A1E5LC61"/>
<name>A0A1E5LC61_9BACI</name>
<dbReference type="Gene3D" id="3.30.160.70">
    <property type="entry name" value="Methylated DNA-protein cysteine methyltransferase domain"/>
    <property type="match status" value="1"/>
</dbReference>
<comment type="subcellular location">
    <subcellularLocation>
        <location evidence="9">Cytoplasm</location>
    </subcellularLocation>
</comment>
<dbReference type="InterPro" id="IPR014048">
    <property type="entry name" value="MethylDNA_cys_MeTrfase_DNA-bd"/>
</dbReference>
<dbReference type="Gene3D" id="1.10.10.10">
    <property type="entry name" value="Winged helix-like DNA-binding domain superfamily/Winged helix DNA-binding domain"/>
    <property type="match status" value="1"/>
</dbReference>
<evidence type="ECO:0000259" key="11">
    <source>
        <dbReference type="Pfam" id="PF02870"/>
    </source>
</evidence>
<evidence type="ECO:0000256" key="4">
    <source>
        <dbReference type="ARBA" id="ARBA00022603"/>
    </source>
</evidence>
<dbReference type="GO" id="GO:0003908">
    <property type="term" value="F:methylated-DNA-[protein]-cysteine S-methyltransferase activity"/>
    <property type="evidence" value="ECO:0007669"/>
    <property type="project" value="UniProtKB-UniRule"/>
</dbReference>
<dbReference type="EMBL" id="MJEH01000054">
    <property type="protein sequence ID" value="OEH91688.1"/>
    <property type="molecule type" value="Genomic_DNA"/>
</dbReference>
<sequence length="176" mass="20112">MVQERLYYGEIESPFGPLIVVHTKQGVCRILFGTFEKNESTLNIWIKKNIGKAELVKDKETNNPVYIQLIEYFEGQRQSFDLKFDLYGTLFEKKVWQALLNIGYGKTYSYRELAQVIQSPKAVRAVGCAVNKNPLPIIVPCHRIVGSNGSLVCYHGGIDKKQMLLEMEYSLEEITS</sequence>
<organism evidence="12 13">
    <name type="scientific">Bacillus solimangrovi</name>
    <dbReference type="NCBI Taxonomy" id="1305675"/>
    <lineage>
        <taxon>Bacteria</taxon>
        <taxon>Bacillati</taxon>
        <taxon>Bacillota</taxon>
        <taxon>Bacilli</taxon>
        <taxon>Bacillales</taxon>
        <taxon>Bacillaceae</taxon>
        <taxon>Bacillus</taxon>
    </lineage>
</organism>
<dbReference type="PANTHER" id="PTHR10815:SF13">
    <property type="entry name" value="METHYLATED-DNA--PROTEIN-CYSTEINE METHYLTRANSFERASE"/>
    <property type="match status" value="1"/>
</dbReference>
<dbReference type="GO" id="GO:0006307">
    <property type="term" value="P:DNA alkylation repair"/>
    <property type="evidence" value="ECO:0007669"/>
    <property type="project" value="UniProtKB-UniRule"/>
</dbReference>
<dbReference type="SUPFAM" id="SSF46767">
    <property type="entry name" value="Methylated DNA-protein cysteine methyltransferase, C-terminal domain"/>
    <property type="match status" value="1"/>
</dbReference>
<dbReference type="HAMAP" id="MF_00772">
    <property type="entry name" value="OGT"/>
    <property type="match status" value="1"/>
</dbReference>
<evidence type="ECO:0000256" key="5">
    <source>
        <dbReference type="ARBA" id="ARBA00022679"/>
    </source>
</evidence>
<dbReference type="InterPro" id="IPR036217">
    <property type="entry name" value="MethylDNA_cys_MeTrfase_DNAb"/>
</dbReference>
<evidence type="ECO:0000256" key="2">
    <source>
        <dbReference type="ARBA" id="ARBA00008711"/>
    </source>
</evidence>
<dbReference type="NCBIfam" id="TIGR00589">
    <property type="entry name" value="ogt"/>
    <property type="match status" value="1"/>
</dbReference>
<feature type="active site" description="Nucleophile; methyl group acceptor" evidence="9">
    <location>
        <position position="141"/>
    </location>
</feature>
<evidence type="ECO:0000256" key="6">
    <source>
        <dbReference type="ARBA" id="ARBA00022763"/>
    </source>
</evidence>
<comment type="similarity">
    <text evidence="2 9">Belongs to the MGMT family.</text>
</comment>
<keyword evidence="4 9" id="KW-0489">Methyltransferase</keyword>
<dbReference type="FunFam" id="1.10.10.10:FF:000214">
    <property type="entry name" value="Methylated-DNA--protein-cysteine methyltransferase"/>
    <property type="match status" value="1"/>
</dbReference>
<dbReference type="STRING" id="1305675.BFG57_18095"/>
<reference evidence="12 13" key="1">
    <citation type="submission" date="2016-08" db="EMBL/GenBank/DDBJ databases">
        <title>Genome of Bacillus solimangrovi GH2-4.</title>
        <authorList>
            <person name="Lim S."/>
            <person name="Kim B.-C."/>
        </authorList>
    </citation>
    <scope>NUCLEOTIDE SEQUENCE [LARGE SCALE GENOMIC DNA]</scope>
    <source>
        <strain evidence="12 13">GH2-4</strain>
    </source>
</reference>
<dbReference type="InterPro" id="IPR008332">
    <property type="entry name" value="MethylG_MeTrfase_N"/>
</dbReference>
<dbReference type="InterPro" id="IPR001497">
    <property type="entry name" value="MethylDNA_cys_MeTrfase_AS"/>
</dbReference>
<dbReference type="InterPro" id="IPR036631">
    <property type="entry name" value="MGMT_N_sf"/>
</dbReference>
<evidence type="ECO:0000256" key="1">
    <source>
        <dbReference type="ARBA" id="ARBA00001286"/>
    </source>
</evidence>
<protein>
    <recommendedName>
        <fullName evidence="9">Methylated-DNA--protein-cysteine methyltransferase</fullName>
        <ecNumber evidence="9">2.1.1.63</ecNumber>
    </recommendedName>
    <alternativeName>
        <fullName evidence="9">6-O-methylguanine-DNA methyltransferase</fullName>
        <shortName evidence="9">MGMT</shortName>
    </alternativeName>
    <alternativeName>
        <fullName evidence="9">O-6-methylguanine-DNA-alkyltransferase</fullName>
    </alternativeName>
</protein>
<evidence type="ECO:0000259" key="10">
    <source>
        <dbReference type="Pfam" id="PF01035"/>
    </source>
</evidence>
<dbReference type="PROSITE" id="PS00374">
    <property type="entry name" value="MGMT"/>
    <property type="match status" value="1"/>
</dbReference>
<keyword evidence="13" id="KW-1185">Reference proteome</keyword>
<feature type="domain" description="Methylguanine DNA methyltransferase ribonuclease-like" evidence="11">
    <location>
        <begin position="6"/>
        <end position="86"/>
    </location>
</feature>
<gene>
    <name evidence="12" type="ORF">BFG57_18095</name>
</gene>
<comment type="catalytic activity">
    <reaction evidence="1 9">
        <text>a 4-O-methyl-thymidine in DNA + L-cysteinyl-[protein] = a thymidine in DNA + S-methyl-L-cysteinyl-[protein]</text>
        <dbReference type="Rhea" id="RHEA:53428"/>
        <dbReference type="Rhea" id="RHEA-COMP:10131"/>
        <dbReference type="Rhea" id="RHEA-COMP:10132"/>
        <dbReference type="Rhea" id="RHEA-COMP:13555"/>
        <dbReference type="Rhea" id="RHEA-COMP:13556"/>
        <dbReference type="ChEBI" id="CHEBI:29950"/>
        <dbReference type="ChEBI" id="CHEBI:82612"/>
        <dbReference type="ChEBI" id="CHEBI:137386"/>
        <dbReference type="ChEBI" id="CHEBI:137387"/>
        <dbReference type="EC" id="2.1.1.63"/>
    </reaction>
</comment>
<feature type="domain" description="Methylated-DNA-[protein]-cysteine S-methyltransferase DNA binding" evidence="10">
    <location>
        <begin position="91"/>
        <end position="168"/>
    </location>
</feature>
<keyword evidence="7 9" id="KW-0234">DNA repair</keyword>
<evidence type="ECO:0000313" key="13">
    <source>
        <dbReference type="Proteomes" id="UP000095209"/>
    </source>
</evidence>
<evidence type="ECO:0000256" key="8">
    <source>
        <dbReference type="ARBA" id="ARBA00049348"/>
    </source>
</evidence>